<dbReference type="OrthoDB" id="428577at2759"/>
<dbReference type="Gene3D" id="4.10.1110.10">
    <property type="entry name" value="AN1-like Zinc finger"/>
    <property type="match status" value="1"/>
</dbReference>
<evidence type="ECO:0000256" key="3">
    <source>
        <dbReference type="ARBA" id="ARBA00022833"/>
    </source>
</evidence>
<dbReference type="PROSITE" id="PS51039">
    <property type="entry name" value="ZF_AN1"/>
    <property type="match status" value="1"/>
</dbReference>
<dbReference type="InterPro" id="IPR000058">
    <property type="entry name" value="Znf_AN1"/>
</dbReference>
<evidence type="ECO:0000256" key="1">
    <source>
        <dbReference type="ARBA" id="ARBA00022723"/>
    </source>
</evidence>
<feature type="region of interest" description="Disordered" evidence="5">
    <location>
        <begin position="1"/>
        <end position="21"/>
    </location>
</feature>
<evidence type="ECO:0008006" key="10">
    <source>
        <dbReference type="Google" id="ProtNLM"/>
    </source>
</evidence>
<evidence type="ECO:0000313" key="9">
    <source>
        <dbReference type="Proteomes" id="UP000578531"/>
    </source>
</evidence>
<dbReference type="GeneID" id="59282821"/>
<sequence length="230" mass="24752">MRTSRSSSNASSTSTPSSPSSDNFQIFVKLLSGDTIPLTVPSDTTISTLRQLLSLRTSAPTTDIRLVHAGKHLTSADASSGTSTTPISDLLPPSSTLHMALPIRGGMPAKKIKCTFKDCKDGAQRIVGDCSFCQGHFCGKHRMLEDHKCSGLEDCKKESHERNADTLNTQRTVAVKGLRSIVQSSDFIPFHLEALLMEAGHSGKRFREASAFPKPAIKAIGEHELEAGSM</sequence>
<keyword evidence="2 4" id="KW-0863">Zinc-finger</keyword>
<dbReference type="SUPFAM" id="SSF118310">
    <property type="entry name" value="AN1-like Zinc finger"/>
    <property type="match status" value="1"/>
</dbReference>
<reference evidence="8 9" key="1">
    <citation type="journal article" date="2020" name="Genomics">
        <title>Complete, high-quality genomes from long-read metagenomic sequencing of two wolf lichen thalli reveals enigmatic genome architecture.</title>
        <authorList>
            <person name="McKenzie S.K."/>
            <person name="Walston R.F."/>
            <person name="Allen J.L."/>
        </authorList>
    </citation>
    <scope>NUCLEOTIDE SEQUENCE [LARGE SCALE GENOMIC DNA]</scope>
    <source>
        <strain evidence="8">WasteWater2</strain>
    </source>
</reference>
<evidence type="ECO:0000259" key="7">
    <source>
        <dbReference type="PROSITE" id="PS51039"/>
    </source>
</evidence>
<dbReference type="Proteomes" id="UP000578531">
    <property type="component" value="Unassembled WGS sequence"/>
</dbReference>
<keyword evidence="1" id="KW-0479">Metal-binding</keyword>
<dbReference type="Pfam" id="PF01428">
    <property type="entry name" value="zf-AN1"/>
    <property type="match status" value="1"/>
</dbReference>
<dbReference type="InterPro" id="IPR000626">
    <property type="entry name" value="Ubiquitin-like_dom"/>
</dbReference>
<keyword evidence="3" id="KW-0862">Zinc</keyword>
<evidence type="ECO:0000256" key="2">
    <source>
        <dbReference type="ARBA" id="ARBA00022771"/>
    </source>
</evidence>
<evidence type="ECO:0000256" key="5">
    <source>
        <dbReference type="SAM" id="MobiDB-lite"/>
    </source>
</evidence>
<dbReference type="SMART" id="SM00213">
    <property type="entry name" value="UBQ"/>
    <property type="match status" value="1"/>
</dbReference>
<feature type="domain" description="AN1-type" evidence="7">
    <location>
        <begin position="108"/>
        <end position="157"/>
    </location>
</feature>
<accession>A0A8H6G4Q0</accession>
<evidence type="ECO:0000259" key="6">
    <source>
        <dbReference type="PROSITE" id="PS50053"/>
    </source>
</evidence>
<name>A0A8H6G4Q0_9LECA</name>
<proteinExistence type="predicted"/>
<dbReference type="AlphaFoldDB" id="A0A8H6G4Q0"/>
<dbReference type="EMBL" id="JACCJC010000003">
    <property type="protein sequence ID" value="KAF6240477.1"/>
    <property type="molecule type" value="Genomic_DNA"/>
</dbReference>
<dbReference type="GO" id="GO:0008270">
    <property type="term" value="F:zinc ion binding"/>
    <property type="evidence" value="ECO:0007669"/>
    <property type="project" value="UniProtKB-KW"/>
</dbReference>
<keyword evidence="9" id="KW-1185">Reference proteome</keyword>
<dbReference type="InterPro" id="IPR029071">
    <property type="entry name" value="Ubiquitin-like_domsf"/>
</dbReference>
<evidence type="ECO:0000313" key="8">
    <source>
        <dbReference type="EMBL" id="KAF6240477.1"/>
    </source>
</evidence>
<dbReference type="SUPFAM" id="SSF54236">
    <property type="entry name" value="Ubiquitin-like"/>
    <property type="match status" value="1"/>
</dbReference>
<organism evidence="8 9">
    <name type="scientific">Letharia columbiana</name>
    <dbReference type="NCBI Taxonomy" id="112416"/>
    <lineage>
        <taxon>Eukaryota</taxon>
        <taxon>Fungi</taxon>
        <taxon>Dikarya</taxon>
        <taxon>Ascomycota</taxon>
        <taxon>Pezizomycotina</taxon>
        <taxon>Lecanoromycetes</taxon>
        <taxon>OSLEUM clade</taxon>
        <taxon>Lecanoromycetidae</taxon>
        <taxon>Lecanorales</taxon>
        <taxon>Lecanorineae</taxon>
        <taxon>Parmeliaceae</taxon>
        <taxon>Letharia</taxon>
    </lineage>
</organism>
<dbReference type="PROSITE" id="PS50053">
    <property type="entry name" value="UBIQUITIN_2"/>
    <property type="match status" value="1"/>
</dbReference>
<feature type="domain" description="Ubiquitin-like" evidence="6">
    <location>
        <begin position="24"/>
        <end position="106"/>
    </location>
</feature>
<protein>
    <recommendedName>
        <fullName evidence="10">AN1-type zinc finger protein</fullName>
    </recommendedName>
</protein>
<dbReference type="RefSeq" id="XP_037169736.1">
    <property type="nucleotide sequence ID" value="XM_037303089.1"/>
</dbReference>
<comment type="caution">
    <text evidence="8">The sequence shown here is derived from an EMBL/GenBank/DDBJ whole genome shotgun (WGS) entry which is preliminary data.</text>
</comment>
<dbReference type="Gene3D" id="3.10.20.90">
    <property type="entry name" value="Phosphatidylinositol 3-kinase Catalytic Subunit, Chain A, domain 1"/>
    <property type="match status" value="1"/>
</dbReference>
<gene>
    <name evidence="8" type="ORF">HO173_001145</name>
</gene>
<dbReference type="SMART" id="SM00154">
    <property type="entry name" value="ZnF_AN1"/>
    <property type="match status" value="1"/>
</dbReference>
<evidence type="ECO:0000256" key="4">
    <source>
        <dbReference type="PROSITE-ProRule" id="PRU00449"/>
    </source>
</evidence>
<dbReference type="Pfam" id="PF00240">
    <property type="entry name" value="ubiquitin"/>
    <property type="match status" value="1"/>
</dbReference>
<dbReference type="CDD" id="cd17039">
    <property type="entry name" value="Ubl_ubiquitin_like"/>
    <property type="match status" value="1"/>
</dbReference>
<dbReference type="InterPro" id="IPR035896">
    <property type="entry name" value="AN1-like_Znf"/>
</dbReference>